<evidence type="ECO:0000256" key="1">
    <source>
        <dbReference type="SAM" id="Phobius"/>
    </source>
</evidence>
<feature type="transmembrane region" description="Helical" evidence="1">
    <location>
        <begin position="59"/>
        <end position="78"/>
    </location>
</feature>
<dbReference type="AlphaFoldDB" id="A0A5B9QB09"/>
<keyword evidence="3" id="KW-1185">Reference proteome</keyword>
<dbReference type="Pfam" id="PF18159">
    <property type="entry name" value="S_4TM"/>
    <property type="match status" value="1"/>
</dbReference>
<protein>
    <submittedName>
        <fullName evidence="2">Uncharacterized protein</fullName>
    </submittedName>
</protein>
<dbReference type="RefSeq" id="WP_148074618.1">
    <property type="nucleotide sequence ID" value="NZ_CP042913.1"/>
</dbReference>
<dbReference type="KEGG" id="bgok:Pr1d_35560"/>
<keyword evidence="1" id="KW-0472">Membrane</keyword>
<dbReference type="Proteomes" id="UP000323917">
    <property type="component" value="Chromosome"/>
</dbReference>
<proteinExistence type="predicted"/>
<dbReference type="InterPro" id="IPR049920">
    <property type="entry name" value="IK1_05631-like"/>
</dbReference>
<gene>
    <name evidence="2" type="ORF">Pr1d_35560</name>
</gene>
<sequence length="322" mass="36638">MSNSIPERQNEPEFIDLLFASQRAYKLAKTASNVQCFLAISAIGASQVAYHWFPGDPDRKALAAVYSFLVLFFNTLLLEKCRNNYQRMAANIQEIFDTTLFELPWNDYRVGPSTAKEEIAGLVRAAKNPGMTRGLLRRMGLRNKTELKDWYPTQVGQLPLQYARFICQRASLFWDSKLRRNLAMGVKLSGFVIAALICLGCVYFELNMNTIVISVLAPTLPLAAKIYRDVCKHESSADFSDRAKSLLESVWGKIIKDSSSLTEFDMTDASRRVQDELYDRRRTSPLVPEWFYHFFRKGFEDNMKQGAEEMVARAKASLSSSS</sequence>
<evidence type="ECO:0000313" key="2">
    <source>
        <dbReference type="EMBL" id="QEG36244.1"/>
    </source>
</evidence>
<accession>A0A5B9QB09</accession>
<feature type="transmembrane region" description="Helical" evidence="1">
    <location>
        <begin position="186"/>
        <end position="206"/>
    </location>
</feature>
<dbReference type="EMBL" id="CP042913">
    <property type="protein sequence ID" value="QEG36244.1"/>
    <property type="molecule type" value="Genomic_DNA"/>
</dbReference>
<feature type="transmembrane region" description="Helical" evidence="1">
    <location>
        <begin position="36"/>
        <end position="53"/>
    </location>
</feature>
<organism evidence="2 3">
    <name type="scientific">Bythopirellula goksoeyrii</name>
    <dbReference type="NCBI Taxonomy" id="1400387"/>
    <lineage>
        <taxon>Bacteria</taxon>
        <taxon>Pseudomonadati</taxon>
        <taxon>Planctomycetota</taxon>
        <taxon>Planctomycetia</taxon>
        <taxon>Pirellulales</taxon>
        <taxon>Lacipirellulaceae</taxon>
        <taxon>Bythopirellula</taxon>
    </lineage>
</organism>
<keyword evidence="1" id="KW-0812">Transmembrane</keyword>
<evidence type="ECO:0000313" key="3">
    <source>
        <dbReference type="Proteomes" id="UP000323917"/>
    </source>
</evidence>
<keyword evidence="1" id="KW-1133">Transmembrane helix</keyword>
<dbReference type="OrthoDB" id="2943409at2"/>
<name>A0A5B9QB09_9BACT</name>
<reference evidence="2 3" key="1">
    <citation type="submission" date="2019-08" db="EMBL/GenBank/DDBJ databases">
        <title>Deep-cultivation of Planctomycetes and their phenomic and genomic characterization uncovers novel biology.</title>
        <authorList>
            <person name="Wiegand S."/>
            <person name="Jogler M."/>
            <person name="Boedeker C."/>
            <person name="Pinto D."/>
            <person name="Vollmers J."/>
            <person name="Rivas-Marin E."/>
            <person name="Kohn T."/>
            <person name="Peeters S.H."/>
            <person name="Heuer A."/>
            <person name="Rast P."/>
            <person name="Oberbeckmann S."/>
            <person name="Bunk B."/>
            <person name="Jeske O."/>
            <person name="Meyerdierks A."/>
            <person name="Storesund J.E."/>
            <person name="Kallscheuer N."/>
            <person name="Luecker S."/>
            <person name="Lage O.M."/>
            <person name="Pohl T."/>
            <person name="Merkel B.J."/>
            <person name="Hornburger P."/>
            <person name="Mueller R.-W."/>
            <person name="Bruemmer F."/>
            <person name="Labrenz M."/>
            <person name="Spormann A.M."/>
            <person name="Op den Camp H."/>
            <person name="Overmann J."/>
            <person name="Amann R."/>
            <person name="Jetten M.S.M."/>
            <person name="Mascher T."/>
            <person name="Medema M.H."/>
            <person name="Devos D.P."/>
            <person name="Kaster A.-K."/>
            <person name="Ovreas L."/>
            <person name="Rohde M."/>
            <person name="Galperin M.Y."/>
            <person name="Jogler C."/>
        </authorList>
    </citation>
    <scope>NUCLEOTIDE SEQUENCE [LARGE SCALE GENOMIC DNA]</scope>
    <source>
        <strain evidence="2 3">Pr1d</strain>
    </source>
</reference>